<dbReference type="InterPro" id="IPR001841">
    <property type="entry name" value="Znf_RING"/>
</dbReference>
<accession>L8G4K5</accession>
<feature type="compositionally biased region" description="Basic and acidic residues" evidence="5">
    <location>
        <begin position="128"/>
        <end position="154"/>
    </location>
</feature>
<feature type="region of interest" description="Disordered" evidence="5">
    <location>
        <begin position="57"/>
        <end position="238"/>
    </location>
</feature>
<feature type="compositionally biased region" description="Low complexity" evidence="5">
    <location>
        <begin position="651"/>
        <end position="662"/>
    </location>
</feature>
<feature type="compositionally biased region" description="Low complexity" evidence="5">
    <location>
        <begin position="59"/>
        <end position="72"/>
    </location>
</feature>
<evidence type="ECO:0000256" key="1">
    <source>
        <dbReference type="ARBA" id="ARBA00022723"/>
    </source>
</evidence>
<dbReference type="EMBL" id="GL573213">
    <property type="protein sequence ID" value="ELR08200.1"/>
    <property type="molecule type" value="Genomic_DNA"/>
</dbReference>
<name>L8G4K5_PSED2</name>
<dbReference type="InParanoid" id="L8G4K5"/>
<dbReference type="InterPro" id="IPR050731">
    <property type="entry name" value="HRD1_E3_ubiq-ligases"/>
</dbReference>
<keyword evidence="8" id="KW-1185">Reference proteome</keyword>
<dbReference type="GO" id="GO:0043161">
    <property type="term" value="P:proteasome-mediated ubiquitin-dependent protein catabolic process"/>
    <property type="evidence" value="ECO:0007669"/>
    <property type="project" value="TreeGrafter"/>
</dbReference>
<feature type="region of interest" description="Disordered" evidence="5">
    <location>
        <begin position="535"/>
        <end position="615"/>
    </location>
</feature>
<organism evidence="7 8">
    <name type="scientific">Pseudogymnoascus destructans (strain ATCC MYA-4855 / 20631-21)</name>
    <name type="common">Bat white-nose syndrome fungus</name>
    <name type="synonym">Geomyces destructans</name>
    <dbReference type="NCBI Taxonomy" id="658429"/>
    <lineage>
        <taxon>Eukaryota</taxon>
        <taxon>Fungi</taxon>
        <taxon>Dikarya</taxon>
        <taxon>Ascomycota</taxon>
        <taxon>Pezizomycotina</taxon>
        <taxon>Leotiomycetes</taxon>
        <taxon>Thelebolales</taxon>
        <taxon>Thelebolaceae</taxon>
        <taxon>Pseudogymnoascus</taxon>
    </lineage>
</organism>
<evidence type="ECO:0000256" key="5">
    <source>
        <dbReference type="SAM" id="MobiDB-lite"/>
    </source>
</evidence>
<dbReference type="GO" id="GO:0061630">
    <property type="term" value="F:ubiquitin protein ligase activity"/>
    <property type="evidence" value="ECO:0007669"/>
    <property type="project" value="TreeGrafter"/>
</dbReference>
<reference evidence="8" key="1">
    <citation type="submission" date="2010-09" db="EMBL/GenBank/DDBJ databases">
        <title>The genome sequence of Geomyces destructans 20631-21.</title>
        <authorList>
            <consortium name="The Broad Institute Genome Sequencing Platform"/>
            <person name="Cuomo C.A."/>
            <person name="Blehert D.S."/>
            <person name="Lorch J.M."/>
            <person name="Young S.K."/>
            <person name="Zeng Q."/>
            <person name="Gargeya S."/>
            <person name="Fitzgerald M."/>
            <person name="Haas B."/>
            <person name="Abouelleil A."/>
            <person name="Alvarado L."/>
            <person name="Arachchi H.M."/>
            <person name="Berlin A."/>
            <person name="Brown A."/>
            <person name="Chapman S.B."/>
            <person name="Chen Z."/>
            <person name="Dunbar C."/>
            <person name="Freedman E."/>
            <person name="Gearin G."/>
            <person name="Gellesch M."/>
            <person name="Goldberg J."/>
            <person name="Griggs A."/>
            <person name="Gujja S."/>
            <person name="Heiman D."/>
            <person name="Howarth C."/>
            <person name="Larson L."/>
            <person name="Lui A."/>
            <person name="MacDonald P.J.P."/>
            <person name="Montmayeur A."/>
            <person name="Murphy C."/>
            <person name="Neiman D."/>
            <person name="Pearson M."/>
            <person name="Priest M."/>
            <person name="Roberts A."/>
            <person name="Saif S."/>
            <person name="Shea T."/>
            <person name="Shenoy N."/>
            <person name="Sisk P."/>
            <person name="Stolte C."/>
            <person name="Sykes S."/>
            <person name="Wortman J."/>
            <person name="Nusbaum C."/>
            <person name="Birren B."/>
        </authorList>
    </citation>
    <scope>NUCLEOTIDE SEQUENCE [LARGE SCALE GENOMIC DNA]</scope>
    <source>
        <strain evidence="8">ATCC MYA-4855 / 20631-21</strain>
    </source>
</reference>
<evidence type="ECO:0000256" key="3">
    <source>
        <dbReference type="ARBA" id="ARBA00022833"/>
    </source>
</evidence>
<dbReference type="Pfam" id="PF13639">
    <property type="entry name" value="zf-RING_2"/>
    <property type="match status" value="1"/>
</dbReference>
<feature type="compositionally biased region" description="Polar residues" evidence="5">
    <location>
        <begin position="112"/>
        <end position="126"/>
    </location>
</feature>
<sequence length="757" mass="82031">MAEATNPDFMEYQMDIDDPTITSSQAMAQPTCPYRPTADTPNALAAFQSSWGYNPHLDPNGPSFGSPSHPGGAHWPGMSSHNSPQPDSSAGGPSRQPSHPGHPGSAARYSLTPFNRTPDFSGSQQRFLHPEENRHPVPRVPDMDRFHSANENRQGESQNAGPVPSVATGVPNYSSPLDEATQRRNELMQAQMPRSQQEPQSNRNTRQPPTLTVQSTFFPTHLPQPNFTGSRSPSHFQGVQGTRVEAFQYTSRSVSGPPPAQPPRQMTHFEHEQRRAWIHEANLASDYGDESDDDSLDSFTRLDQRDPGNPPPNYAAQGQGPGQRRPAMSSAEGDERELAMERNRAARRAAIAAAKLVASPAALASLEPVELSSLTGDDRNCIICYNEFGIKNPDGNIECAVRLPKCKHIFGDHCLKHWLKDSDSCPYCRDKLPSEPKKSHAEEMRRLFVLNRPATSSAQQHNGPMTAEERAAAFAAMETRHMGQAYMNRAQVQSQLHALYALEAQNRARLENAALEQSEMIMRHNIQRQEEWAAMHHSHGVPLGNRPMQDNETRRRNRRGNSIRNSTGNSGGAAARFLGAAAHRSGSTPNPNSSSGPSAHSNPNGNSNSRPPAITTRNIFDTANTVAAMLGQPRSVTPHPSVLENGGATPASLGSRRSSLSADNPARDEARDMARAQMLGIPHLPPTQVGDIEAQMAMASPTIELFGAEERVWTGAGRPVSEGFVGAGVGAGMGGFQAGVMEWGGGRRVGGGEGVGW</sequence>
<dbReference type="GO" id="GO:0012505">
    <property type="term" value="C:endomembrane system"/>
    <property type="evidence" value="ECO:0007669"/>
    <property type="project" value="TreeGrafter"/>
</dbReference>
<evidence type="ECO:0000256" key="4">
    <source>
        <dbReference type="PROSITE-ProRule" id="PRU00175"/>
    </source>
</evidence>
<feature type="compositionally biased region" description="Acidic residues" evidence="5">
    <location>
        <begin position="287"/>
        <end position="296"/>
    </location>
</feature>
<evidence type="ECO:0000313" key="8">
    <source>
        <dbReference type="Proteomes" id="UP000011064"/>
    </source>
</evidence>
<proteinExistence type="predicted"/>
<dbReference type="HOGENOM" id="CLU_020618_0_0_1"/>
<keyword evidence="2 4" id="KW-0863">Zinc-finger</keyword>
<dbReference type="Proteomes" id="UP000011064">
    <property type="component" value="Unassembled WGS sequence"/>
</dbReference>
<gene>
    <name evidence="7" type="ORF">GMDG_03011</name>
</gene>
<evidence type="ECO:0000256" key="2">
    <source>
        <dbReference type="ARBA" id="ARBA00022771"/>
    </source>
</evidence>
<dbReference type="PANTHER" id="PTHR22763:SF162">
    <property type="entry name" value="TRANSMEMBRANE E3 UBIQUITIN-PROTEIN LIGASE 1"/>
    <property type="match status" value="1"/>
</dbReference>
<feature type="compositionally biased region" description="Low complexity" evidence="5">
    <location>
        <begin position="562"/>
        <end position="612"/>
    </location>
</feature>
<dbReference type="AlphaFoldDB" id="L8G4K5"/>
<feature type="region of interest" description="Disordered" evidence="5">
    <location>
        <begin position="633"/>
        <end position="668"/>
    </location>
</feature>
<feature type="compositionally biased region" description="Polar residues" evidence="5">
    <location>
        <begin position="79"/>
        <end position="88"/>
    </location>
</feature>
<evidence type="ECO:0000313" key="7">
    <source>
        <dbReference type="EMBL" id="ELR08200.1"/>
    </source>
</evidence>
<dbReference type="GO" id="GO:0044695">
    <property type="term" value="C:Dsc E3 ubiquitin ligase complex"/>
    <property type="evidence" value="ECO:0007669"/>
    <property type="project" value="TreeGrafter"/>
</dbReference>
<protein>
    <recommendedName>
        <fullName evidence="6">RING-type domain-containing protein</fullName>
    </recommendedName>
</protein>
<keyword evidence="1" id="KW-0479">Metal-binding</keyword>
<dbReference type="PROSITE" id="PS50089">
    <property type="entry name" value="ZF_RING_2"/>
    <property type="match status" value="1"/>
</dbReference>
<feature type="region of interest" description="Disordered" evidence="5">
    <location>
        <begin position="286"/>
        <end position="335"/>
    </location>
</feature>
<dbReference type="SUPFAM" id="SSF57850">
    <property type="entry name" value="RING/U-box"/>
    <property type="match status" value="1"/>
</dbReference>
<dbReference type="InterPro" id="IPR013083">
    <property type="entry name" value="Znf_RING/FYVE/PHD"/>
</dbReference>
<dbReference type="PANTHER" id="PTHR22763">
    <property type="entry name" value="RING ZINC FINGER PROTEIN"/>
    <property type="match status" value="1"/>
</dbReference>
<dbReference type="Gene3D" id="3.30.40.10">
    <property type="entry name" value="Zinc/RING finger domain, C3HC4 (zinc finger)"/>
    <property type="match status" value="1"/>
</dbReference>
<dbReference type="GO" id="GO:0008270">
    <property type="term" value="F:zinc ion binding"/>
    <property type="evidence" value="ECO:0007669"/>
    <property type="project" value="UniProtKB-KW"/>
</dbReference>
<feature type="compositionally biased region" description="Polar residues" evidence="5">
    <location>
        <begin position="192"/>
        <end position="238"/>
    </location>
</feature>
<dbReference type="OrthoDB" id="8062037at2759"/>
<keyword evidence="3" id="KW-0862">Zinc</keyword>
<dbReference type="STRING" id="658429.L8G4K5"/>
<evidence type="ECO:0000259" key="6">
    <source>
        <dbReference type="PROSITE" id="PS50089"/>
    </source>
</evidence>
<dbReference type="VEuPathDB" id="FungiDB:GMDG_03011"/>
<feature type="domain" description="RING-type" evidence="6">
    <location>
        <begin position="381"/>
        <end position="429"/>
    </location>
</feature>
<feature type="region of interest" description="Disordered" evidence="5">
    <location>
        <begin position="22"/>
        <end position="43"/>
    </location>
</feature>